<dbReference type="OrthoDB" id="1924919at2759"/>
<dbReference type="AlphaFoldDB" id="A0A397T2S6"/>
<keyword evidence="3" id="KW-1185">Reference proteome</keyword>
<dbReference type="GO" id="GO:0005524">
    <property type="term" value="F:ATP binding"/>
    <property type="evidence" value="ECO:0007669"/>
    <property type="project" value="InterPro"/>
</dbReference>
<dbReference type="Proteomes" id="UP000265703">
    <property type="component" value="Unassembled WGS sequence"/>
</dbReference>
<reference evidence="2 3" key="1">
    <citation type="submission" date="2018-06" db="EMBL/GenBank/DDBJ databases">
        <title>Comparative genomics reveals the genomic features of Rhizophagus irregularis, R. cerebriforme, R. diaphanum and Gigaspora rosea, and their symbiotic lifestyle signature.</title>
        <authorList>
            <person name="Morin E."/>
            <person name="San Clemente H."/>
            <person name="Chen E.C.H."/>
            <person name="De La Providencia I."/>
            <person name="Hainaut M."/>
            <person name="Kuo A."/>
            <person name="Kohler A."/>
            <person name="Murat C."/>
            <person name="Tang N."/>
            <person name="Roy S."/>
            <person name="Loubradou J."/>
            <person name="Henrissat B."/>
            <person name="Grigoriev I.V."/>
            <person name="Corradi N."/>
            <person name="Roux C."/>
            <person name="Martin F.M."/>
        </authorList>
    </citation>
    <scope>NUCLEOTIDE SEQUENCE [LARGE SCALE GENOMIC DNA]</scope>
    <source>
        <strain evidence="2 3">DAOM 227022</strain>
    </source>
</reference>
<evidence type="ECO:0000313" key="2">
    <source>
        <dbReference type="EMBL" id="RIA89451.1"/>
    </source>
</evidence>
<gene>
    <name evidence="2" type="ORF">C1645_876713</name>
</gene>
<dbReference type="PANTHER" id="PTHR45807">
    <property type="entry name" value="TYROSINE-PROTEIN KINASE HOPSCOTCH"/>
    <property type="match status" value="1"/>
</dbReference>
<evidence type="ECO:0000259" key="1">
    <source>
        <dbReference type="PROSITE" id="PS50011"/>
    </source>
</evidence>
<dbReference type="SUPFAM" id="SSF56112">
    <property type="entry name" value="Protein kinase-like (PK-like)"/>
    <property type="match status" value="1"/>
</dbReference>
<dbReference type="GO" id="GO:0004672">
    <property type="term" value="F:protein kinase activity"/>
    <property type="evidence" value="ECO:0007669"/>
    <property type="project" value="InterPro"/>
</dbReference>
<dbReference type="InterPro" id="IPR000719">
    <property type="entry name" value="Prot_kinase_dom"/>
</dbReference>
<accession>A0A397T2S6</accession>
<dbReference type="InterPro" id="IPR011009">
    <property type="entry name" value="Kinase-like_dom_sf"/>
</dbReference>
<dbReference type="InterPro" id="IPR001245">
    <property type="entry name" value="Ser-Thr/Tyr_kinase_cat_dom"/>
</dbReference>
<dbReference type="EMBL" id="QKYT01000219">
    <property type="protein sequence ID" value="RIA89451.1"/>
    <property type="molecule type" value="Genomic_DNA"/>
</dbReference>
<sequence length="319" mass="37835">MDVYICTSNIKCGKHEPRNLEFHTQNIQEWCKSCSEVLYFKKIVTGHKFDANYCEKQKAIKDCKLCEKLIYQEIMSDNIEIRLCSECYQISSGWIESTLIKKHILILYLSWWDANCQCIICNQKLRFKSNCQKWCSNCIIIYTGCRYCLTTNIIFGITEIYNLIKNNIIQIHSKLKAEWILYYQITNLIEIAKGGYGIIYKATWNTRDTNQYKIIAVKRFLNSQNVSKDFLNEVTFYQHYYHKFEYIIKYYGITQDPITKEHMIIMEYTDGGDLHGYLQKNFASITWKDKLAILSDISRGLHFIHKENFIHRDLHSGNI</sequence>
<dbReference type="Pfam" id="PF07714">
    <property type="entry name" value="PK_Tyr_Ser-Thr"/>
    <property type="match status" value="1"/>
</dbReference>
<dbReference type="PANTHER" id="PTHR45807:SF7">
    <property type="entry name" value="TYROSINE-PROTEIN KINASE HOPSCOTCH"/>
    <property type="match status" value="1"/>
</dbReference>
<feature type="domain" description="Protein kinase" evidence="1">
    <location>
        <begin position="185"/>
        <end position="319"/>
    </location>
</feature>
<protein>
    <submittedName>
        <fullName evidence="2">Kinase-like domain-containing protein</fullName>
    </submittedName>
</protein>
<proteinExistence type="predicted"/>
<keyword evidence="2" id="KW-0418">Kinase</keyword>
<evidence type="ECO:0000313" key="3">
    <source>
        <dbReference type="Proteomes" id="UP000265703"/>
    </source>
</evidence>
<dbReference type="PROSITE" id="PS50011">
    <property type="entry name" value="PROTEIN_KINASE_DOM"/>
    <property type="match status" value="1"/>
</dbReference>
<dbReference type="Gene3D" id="1.10.510.10">
    <property type="entry name" value="Transferase(Phosphotransferase) domain 1"/>
    <property type="match status" value="1"/>
</dbReference>
<comment type="caution">
    <text evidence="2">The sequence shown here is derived from an EMBL/GenBank/DDBJ whole genome shotgun (WGS) entry which is preliminary data.</text>
</comment>
<dbReference type="InterPro" id="IPR051286">
    <property type="entry name" value="JAK"/>
</dbReference>
<organism evidence="2 3">
    <name type="scientific">Glomus cerebriforme</name>
    <dbReference type="NCBI Taxonomy" id="658196"/>
    <lineage>
        <taxon>Eukaryota</taxon>
        <taxon>Fungi</taxon>
        <taxon>Fungi incertae sedis</taxon>
        <taxon>Mucoromycota</taxon>
        <taxon>Glomeromycotina</taxon>
        <taxon>Glomeromycetes</taxon>
        <taxon>Glomerales</taxon>
        <taxon>Glomeraceae</taxon>
        <taxon>Glomus</taxon>
    </lineage>
</organism>
<keyword evidence="2" id="KW-0808">Transferase</keyword>
<dbReference type="STRING" id="658196.A0A397T2S6"/>
<name>A0A397T2S6_9GLOM</name>